<organism evidence="1 2">
    <name type="scientific">Acinetobacter baylyi (strain ATCC 33305 / BD413 / ADP1)</name>
    <dbReference type="NCBI Taxonomy" id="62977"/>
    <lineage>
        <taxon>Bacteria</taxon>
        <taxon>Pseudomonadati</taxon>
        <taxon>Pseudomonadota</taxon>
        <taxon>Gammaproteobacteria</taxon>
        <taxon>Moraxellales</taxon>
        <taxon>Moraxellaceae</taxon>
        <taxon>Acinetobacter</taxon>
    </lineage>
</organism>
<reference evidence="1 2" key="1">
    <citation type="journal article" date="2004" name="Nucleic Acids Res.">
        <title>Unique features revealed by the genome sequence of Acinetobacter sp. ADP1, a versatile and naturally transformation competent bacterium.</title>
        <authorList>
            <person name="Barbe V."/>
            <person name="Vallenet D."/>
            <person name="Fonknechten N."/>
            <person name="Kreimeyer A."/>
            <person name="Oztas S."/>
            <person name="Labarre L."/>
            <person name="Cruveiller S."/>
            <person name="Robert C."/>
            <person name="Duprat S."/>
            <person name="Wincker P."/>
            <person name="Ornston L.N."/>
            <person name="Weissenbach J."/>
            <person name="Marliere P."/>
            <person name="Cohen G.N."/>
            <person name="Medigue C."/>
        </authorList>
    </citation>
    <scope>NUCLEOTIDE SEQUENCE [LARGE SCALE GENOMIC DNA]</scope>
    <source>
        <strain evidence="2">ATCC 33305 / BD413 / ADP1</strain>
    </source>
</reference>
<gene>
    <name evidence="1" type="ordered locus">ACIAD2135</name>
</gene>
<name>Q6FAH3_ACIAD</name>
<dbReference type="AlphaFoldDB" id="Q6FAH3"/>
<dbReference type="EMBL" id="CR543861">
    <property type="protein sequence ID" value="CAG68940.1"/>
    <property type="molecule type" value="Genomic_DNA"/>
</dbReference>
<evidence type="ECO:0000313" key="1">
    <source>
        <dbReference type="EMBL" id="CAG68940.1"/>
    </source>
</evidence>
<dbReference type="HOGENOM" id="CLU_2550562_0_0_6"/>
<accession>Q6FAH3</accession>
<protein>
    <submittedName>
        <fullName evidence="1">Uncharacterized protein</fullName>
    </submittedName>
</protein>
<dbReference type="Proteomes" id="UP000000430">
    <property type="component" value="Chromosome"/>
</dbReference>
<dbReference type="BioCyc" id="ASP62977:ACIAD_RS09785-MONOMER"/>
<dbReference type="OrthoDB" id="6703916at2"/>
<dbReference type="GeneID" id="45234475"/>
<evidence type="ECO:0000313" key="2">
    <source>
        <dbReference type="Proteomes" id="UP000000430"/>
    </source>
</evidence>
<dbReference type="STRING" id="202950.GCA_001485005_00252"/>
<dbReference type="KEGG" id="aci:ACIAD2135"/>
<dbReference type="RefSeq" id="WP_004927639.1">
    <property type="nucleotide sequence ID" value="NC_005966.1"/>
</dbReference>
<proteinExistence type="predicted"/>
<sequence length="83" mass="9676">MNIVMKEPIAVLEADLKHMIEIMSYASDVAEQLNVMCKIIEEKADKHGDIKKLAHVARCHAENWANVFDVDREEYQNKYFPKK</sequence>
<dbReference type="eggNOG" id="ENOG5032KDI">
    <property type="taxonomic scope" value="Bacteria"/>
</dbReference>